<dbReference type="PROSITE" id="PS51352">
    <property type="entry name" value="THIOREDOXIN_2"/>
    <property type="match status" value="1"/>
</dbReference>
<organism evidence="2 3">
    <name type="scientific">Aliidongia dinghuensis</name>
    <dbReference type="NCBI Taxonomy" id="1867774"/>
    <lineage>
        <taxon>Bacteria</taxon>
        <taxon>Pseudomonadati</taxon>
        <taxon>Pseudomonadota</taxon>
        <taxon>Alphaproteobacteria</taxon>
        <taxon>Rhodospirillales</taxon>
        <taxon>Dongiaceae</taxon>
        <taxon>Aliidongia</taxon>
    </lineage>
</organism>
<feature type="domain" description="Thioredoxin" evidence="1">
    <location>
        <begin position="29"/>
        <end position="184"/>
    </location>
</feature>
<evidence type="ECO:0000259" key="1">
    <source>
        <dbReference type="PROSITE" id="PS51352"/>
    </source>
</evidence>
<dbReference type="Gene3D" id="3.40.30.10">
    <property type="entry name" value="Glutaredoxin"/>
    <property type="match status" value="1"/>
</dbReference>
<dbReference type="CDD" id="cd02969">
    <property type="entry name" value="PRX_like1"/>
    <property type="match status" value="1"/>
</dbReference>
<sequence length="210" mass="21693">MLALGLSMIAGAVILGTEDGAAAGNVASVAIGAPAPDFSARDTKGALVHLSDYRGRVVVLEWTNDACPFVAKHYRSGNMQALQRTYTGEGVVWLTVASSAEGEPGYVTPAEADRDTAARDAAPTAVLLDPGGTVGRLYGARATPHMFVIDKAGQLVYRGAIDDMPSTNPADVAIAHNYVKAALDETLAGRPVAVSATTAYGCSVKYAPRS</sequence>
<reference evidence="2" key="1">
    <citation type="journal article" date="2014" name="Int. J. Syst. Evol. Microbiol.">
        <title>Complete genome sequence of Corynebacterium casei LMG S-19264T (=DSM 44701T), isolated from a smear-ripened cheese.</title>
        <authorList>
            <consortium name="US DOE Joint Genome Institute (JGI-PGF)"/>
            <person name="Walter F."/>
            <person name="Albersmeier A."/>
            <person name="Kalinowski J."/>
            <person name="Ruckert C."/>
        </authorList>
    </citation>
    <scope>NUCLEOTIDE SEQUENCE</scope>
    <source>
        <strain evidence="2">CGMCC 1.15725</strain>
    </source>
</reference>
<dbReference type="InterPro" id="IPR036249">
    <property type="entry name" value="Thioredoxin-like_sf"/>
</dbReference>
<gene>
    <name evidence="2" type="ORF">GCM10011611_41800</name>
</gene>
<dbReference type="EMBL" id="BMJQ01000011">
    <property type="protein sequence ID" value="GGF31289.1"/>
    <property type="molecule type" value="Genomic_DNA"/>
</dbReference>
<name>A0A8J2YWB2_9PROT</name>
<evidence type="ECO:0000313" key="2">
    <source>
        <dbReference type="EMBL" id="GGF31289.1"/>
    </source>
</evidence>
<dbReference type="AlphaFoldDB" id="A0A8J2YWB2"/>
<accession>A0A8J2YWB2</accession>
<dbReference type="PANTHER" id="PTHR43640">
    <property type="entry name" value="OS07G0260300 PROTEIN"/>
    <property type="match status" value="1"/>
</dbReference>
<evidence type="ECO:0000313" key="3">
    <source>
        <dbReference type="Proteomes" id="UP000646365"/>
    </source>
</evidence>
<keyword evidence="3" id="KW-1185">Reference proteome</keyword>
<dbReference type="InterPro" id="IPR047262">
    <property type="entry name" value="PRX-like1"/>
</dbReference>
<dbReference type="Proteomes" id="UP000646365">
    <property type="component" value="Unassembled WGS sequence"/>
</dbReference>
<proteinExistence type="predicted"/>
<dbReference type="GO" id="GO:0016209">
    <property type="term" value="F:antioxidant activity"/>
    <property type="evidence" value="ECO:0007669"/>
    <property type="project" value="InterPro"/>
</dbReference>
<dbReference type="InterPro" id="IPR013766">
    <property type="entry name" value="Thioredoxin_domain"/>
</dbReference>
<dbReference type="PANTHER" id="PTHR43640:SF1">
    <property type="entry name" value="THIOREDOXIN-DEPENDENT PEROXIREDOXIN"/>
    <property type="match status" value="1"/>
</dbReference>
<dbReference type="SUPFAM" id="SSF52833">
    <property type="entry name" value="Thioredoxin-like"/>
    <property type="match status" value="1"/>
</dbReference>
<dbReference type="RefSeq" id="WP_229743848.1">
    <property type="nucleotide sequence ID" value="NZ_BMJQ01000011.1"/>
</dbReference>
<dbReference type="InterPro" id="IPR000866">
    <property type="entry name" value="AhpC/TSA"/>
</dbReference>
<dbReference type="Pfam" id="PF00578">
    <property type="entry name" value="AhpC-TSA"/>
    <property type="match status" value="1"/>
</dbReference>
<comment type="caution">
    <text evidence="2">The sequence shown here is derived from an EMBL/GenBank/DDBJ whole genome shotgun (WGS) entry which is preliminary data.</text>
</comment>
<dbReference type="GO" id="GO:0016491">
    <property type="term" value="F:oxidoreductase activity"/>
    <property type="evidence" value="ECO:0007669"/>
    <property type="project" value="InterPro"/>
</dbReference>
<protein>
    <submittedName>
        <fullName evidence="2">Thioredoxin family protein</fullName>
    </submittedName>
</protein>
<reference evidence="2" key="2">
    <citation type="submission" date="2020-09" db="EMBL/GenBank/DDBJ databases">
        <authorList>
            <person name="Sun Q."/>
            <person name="Zhou Y."/>
        </authorList>
    </citation>
    <scope>NUCLEOTIDE SEQUENCE</scope>
    <source>
        <strain evidence="2">CGMCC 1.15725</strain>
    </source>
</reference>